<reference evidence="2 3" key="1">
    <citation type="journal article" date="2004" name="Int. J. Syst. Evol. Microbiol.">
        <title>Kaistella koreensis gen. nov., sp. nov., a novel member of the Chryseobacterium-Bergeyella-Riemerella branch.</title>
        <authorList>
            <person name="Kim M.K."/>
            <person name="Im W.T."/>
            <person name="Shin Y.K."/>
            <person name="Lim J.H."/>
            <person name="Kim S.H."/>
            <person name="Lee B.C."/>
            <person name="Park M.Y."/>
            <person name="Lee K.Y."/>
            <person name="Lee S.T."/>
        </authorList>
    </citation>
    <scope>NUCLEOTIDE SEQUENCE [LARGE SCALE GENOMIC DNA]</scope>
    <source>
        <strain evidence="2 3">CCUG 49689</strain>
    </source>
</reference>
<evidence type="ECO:0000313" key="2">
    <source>
        <dbReference type="EMBL" id="KMQ70466.1"/>
    </source>
</evidence>
<dbReference type="OrthoDB" id="9896298at2"/>
<evidence type="ECO:0000256" key="1">
    <source>
        <dbReference type="SAM" id="SignalP"/>
    </source>
</evidence>
<gene>
    <name evidence="2" type="ORF">ACM44_12185</name>
</gene>
<feature type="signal peptide" evidence="1">
    <location>
        <begin position="1"/>
        <end position="20"/>
    </location>
</feature>
<keyword evidence="3" id="KW-1185">Reference proteome</keyword>
<proteinExistence type="predicted"/>
<dbReference type="EMBL" id="LFNG01000018">
    <property type="protein sequence ID" value="KMQ70466.1"/>
    <property type="molecule type" value="Genomic_DNA"/>
</dbReference>
<evidence type="ECO:0000313" key="3">
    <source>
        <dbReference type="Proteomes" id="UP000035900"/>
    </source>
</evidence>
<sequence length="124" mass="13667">MKKLAYTICLMMASFITANAQSKSSITIGGKVFSYDKKSGYGCLFVDSEMVKQGITIGFGKKTAGTKCISKKYGNGVAINFSGLNPNSDYSYAPQQNVLISVTGKWIKKGETYEFYATEWEPFF</sequence>
<dbReference type="RefSeq" id="WP_048500326.1">
    <property type="nucleotide sequence ID" value="NZ_LFNG01000018.1"/>
</dbReference>
<protein>
    <submittedName>
        <fullName evidence="2">Uncharacterized protein</fullName>
    </submittedName>
</protein>
<comment type="caution">
    <text evidence="2">The sequence shown here is derived from an EMBL/GenBank/DDBJ whole genome shotgun (WGS) entry which is preliminary data.</text>
</comment>
<accession>A0A0J7IXA1</accession>
<dbReference type="PATRIC" id="fig|1304281.5.peg.2626"/>
<name>A0A0J7IXA1_9FLAO</name>
<keyword evidence="1" id="KW-0732">Signal</keyword>
<dbReference type="AlphaFoldDB" id="A0A0J7IXA1"/>
<feature type="chain" id="PRO_5005288891" evidence="1">
    <location>
        <begin position="21"/>
        <end position="124"/>
    </location>
</feature>
<dbReference type="Proteomes" id="UP000035900">
    <property type="component" value="Unassembled WGS sequence"/>
</dbReference>
<organism evidence="2 3">
    <name type="scientific">Chryseobacterium koreense CCUG 49689</name>
    <dbReference type="NCBI Taxonomy" id="1304281"/>
    <lineage>
        <taxon>Bacteria</taxon>
        <taxon>Pseudomonadati</taxon>
        <taxon>Bacteroidota</taxon>
        <taxon>Flavobacteriia</taxon>
        <taxon>Flavobacteriales</taxon>
        <taxon>Weeksellaceae</taxon>
        <taxon>Chryseobacterium group</taxon>
        <taxon>Chryseobacterium</taxon>
    </lineage>
</organism>